<keyword evidence="3" id="KW-1185">Reference proteome</keyword>
<feature type="chain" id="PRO_5021414524" description="WG repeat-containing protein" evidence="1">
    <location>
        <begin position="19"/>
        <end position="320"/>
    </location>
</feature>
<evidence type="ECO:0008006" key="4">
    <source>
        <dbReference type="Google" id="ProtNLM"/>
    </source>
</evidence>
<dbReference type="Proteomes" id="UP000315540">
    <property type="component" value="Unassembled WGS sequence"/>
</dbReference>
<protein>
    <recommendedName>
        <fullName evidence="4">WG repeat-containing protein</fullName>
    </recommendedName>
</protein>
<evidence type="ECO:0000313" key="2">
    <source>
        <dbReference type="EMBL" id="TPN82960.1"/>
    </source>
</evidence>
<reference evidence="2 3" key="1">
    <citation type="submission" date="2019-06" db="EMBL/GenBank/DDBJ databases">
        <authorList>
            <person name="Meng X."/>
        </authorList>
    </citation>
    <scope>NUCLEOTIDE SEQUENCE [LARGE SCALE GENOMIC DNA]</scope>
    <source>
        <strain evidence="2 3">M625</strain>
    </source>
</reference>
<name>A0A504J8F2_9FLAO</name>
<evidence type="ECO:0000256" key="1">
    <source>
        <dbReference type="SAM" id="SignalP"/>
    </source>
</evidence>
<keyword evidence="1" id="KW-0732">Signal</keyword>
<dbReference type="RefSeq" id="WP_140596469.1">
    <property type="nucleotide sequence ID" value="NZ_VFWZ01000008.1"/>
</dbReference>
<proteinExistence type="predicted"/>
<organism evidence="2 3">
    <name type="scientific">Aquimarina algicola</name>
    <dbReference type="NCBI Taxonomy" id="2589995"/>
    <lineage>
        <taxon>Bacteria</taxon>
        <taxon>Pseudomonadati</taxon>
        <taxon>Bacteroidota</taxon>
        <taxon>Flavobacteriia</taxon>
        <taxon>Flavobacteriales</taxon>
        <taxon>Flavobacteriaceae</taxon>
        <taxon>Aquimarina</taxon>
    </lineage>
</organism>
<comment type="caution">
    <text evidence="2">The sequence shown here is derived from an EMBL/GenBank/DDBJ whole genome shotgun (WGS) entry which is preliminary data.</text>
</comment>
<dbReference type="AlphaFoldDB" id="A0A504J8F2"/>
<sequence>MRKTLIFILIAFAGALSAQKKTSFKNYMPFQYNNLWGIVDSLQNSVIQPTYEDIRILGNLDYVVLDADIIFDINTGETLKAPGVFRSKIFVEKQEYYHFNTEKGAILIDFKNQDTLKLPLKYDEFKNVILYDDITDKEKEYIIGKESYYEYFIFKNSKKLPLVIKEKFDEPNFLVDQNTKKRLFFTYIKNATLYIFDYNLALLHSLPQDSDIKEVLKDLTKKVNVEKLIQECFTCVEIDYVTSFSYEANLPKPFSVSYKNNRLNVIYTNKEGKTFMVEPYQIQEETIGSLDCIQFNKNTIVRDSRFVKAGKLMFPKNLLD</sequence>
<evidence type="ECO:0000313" key="3">
    <source>
        <dbReference type="Proteomes" id="UP000315540"/>
    </source>
</evidence>
<feature type="signal peptide" evidence="1">
    <location>
        <begin position="1"/>
        <end position="18"/>
    </location>
</feature>
<dbReference type="OrthoDB" id="1407220at2"/>
<accession>A0A504J8F2</accession>
<gene>
    <name evidence="2" type="ORF">FHK87_21275</name>
</gene>
<dbReference type="EMBL" id="VFWZ01000008">
    <property type="protein sequence ID" value="TPN82960.1"/>
    <property type="molecule type" value="Genomic_DNA"/>
</dbReference>